<reference evidence="1 2" key="1">
    <citation type="submission" date="2020-03" db="EMBL/GenBank/DDBJ databases">
        <title>Whole genome shotgun sequence of Phytohabitans rumicis NBRC 108638.</title>
        <authorList>
            <person name="Komaki H."/>
            <person name="Tamura T."/>
        </authorList>
    </citation>
    <scope>NUCLEOTIDE SEQUENCE [LARGE SCALE GENOMIC DNA]</scope>
    <source>
        <strain evidence="1 2">NBRC 108638</strain>
    </source>
</reference>
<dbReference type="RefSeq" id="WP_173080093.1">
    <property type="nucleotide sequence ID" value="NZ_BLPG01000001.1"/>
</dbReference>
<gene>
    <name evidence="1" type="ORF">Prum_071160</name>
</gene>
<evidence type="ECO:0000313" key="1">
    <source>
        <dbReference type="EMBL" id="GFJ93474.1"/>
    </source>
</evidence>
<keyword evidence="2" id="KW-1185">Reference proteome</keyword>
<name>A0A6V8LAU3_9ACTN</name>
<comment type="caution">
    <text evidence="1">The sequence shown here is derived from an EMBL/GenBank/DDBJ whole genome shotgun (WGS) entry which is preliminary data.</text>
</comment>
<dbReference type="AlphaFoldDB" id="A0A6V8LAU3"/>
<evidence type="ECO:0000313" key="2">
    <source>
        <dbReference type="Proteomes" id="UP000482960"/>
    </source>
</evidence>
<sequence length="127" mass="13390">MHTSPPCALPTTLWTLHVNVVDVPDTGQTITVTTADNQSTERLRVGDTLVVSLPSAYLPPRTAANGVIVERDVVGGYPTGQPLVARYLATAAGQTAMSTTTDDPCNHLPTPCPSPVLRWSLSIIVTA</sequence>
<accession>A0A6V8LAU3</accession>
<organism evidence="1 2">
    <name type="scientific">Phytohabitans rumicis</name>
    <dbReference type="NCBI Taxonomy" id="1076125"/>
    <lineage>
        <taxon>Bacteria</taxon>
        <taxon>Bacillati</taxon>
        <taxon>Actinomycetota</taxon>
        <taxon>Actinomycetes</taxon>
        <taxon>Micromonosporales</taxon>
        <taxon>Micromonosporaceae</taxon>
    </lineage>
</organism>
<dbReference type="Proteomes" id="UP000482960">
    <property type="component" value="Unassembled WGS sequence"/>
</dbReference>
<protein>
    <submittedName>
        <fullName evidence="1">Uncharacterized protein</fullName>
    </submittedName>
</protein>
<dbReference type="EMBL" id="BLPG01000001">
    <property type="protein sequence ID" value="GFJ93474.1"/>
    <property type="molecule type" value="Genomic_DNA"/>
</dbReference>
<reference evidence="1 2" key="2">
    <citation type="submission" date="2020-03" db="EMBL/GenBank/DDBJ databases">
        <authorList>
            <person name="Ichikawa N."/>
            <person name="Kimura A."/>
            <person name="Kitahashi Y."/>
            <person name="Uohara A."/>
        </authorList>
    </citation>
    <scope>NUCLEOTIDE SEQUENCE [LARGE SCALE GENOMIC DNA]</scope>
    <source>
        <strain evidence="1 2">NBRC 108638</strain>
    </source>
</reference>
<proteinExistence type="predicted"/>